<dbReference type="AlphaFoldDB" id="A0A060QM74"/>
<dbReference type="Proteomes" id="UP000027583">
    <property type="component" value="Unassembled WGS sequence"/>
</dbReference>
<reference evidence="1 2" key="1">
    <citation type="journal article" date="2014" name="Genome Biol. Evol.">
        <title>Acetic acid bacteria genomes reveal functional traits for adaptation to life in insect guts.</title>
        <authorList>
            <person name="Chouaia B."/>
            <person name="Gaiarsa S."/>
            <person name="Crotti E."/>
            <person name="Comandatore F."/>
            <person name="Degli Esposti M."/>
            <person name="Ricci I."/>
            <person name="Alma A."/>
            <person name="Favia G."/>
            <person name="Bandi C."/>
            <person name="Daffonchio D."/>
        </authorList>
    </citation>
    <scope>NUCLEOTIDE SEQUENCE [LARGE SCALE GENOMIC DNA]</scope>
    <source>
        <strain evidence="1 2">SF2.1</strain>
    </source>
</reference>
<comment type="caution">
    <text evidence="1">The sequence shown here is derived from an EMBL/GenBank/DDBJ whole genome shotgun (WGS) entry which is preliminary data.</text>
</comment>
<sequence>MILPITTHRPGDETAAIEIPPKVKQHLGLDPARASWIILDEANLDVWPSPDMRPIPGRPGLYEYGLLPQRLTNTIRQAISSAINERRLAMIDRAGIENK</sequence>
<dbReference type="EMBL" id="CBLX010000025">
    <property type="protein sequence ID" value="CDG41032.1"/>
    <property type="molecule type" value="Genomic_DNA"/>
</dbReference>
<accession>A0A060QM74</accession>
<organism evidence="1 2">
    <name type="scientific">Asaia bogorensis</name>
    <dbReference type="NCBI Taxonomy" id="91915"/>
    <lineage>
        <taxon>Bacteria</taxon>
        <taxon>Pseudomonadati</taxon>
        <taxon>Pseudomonadota</taxon>
        <taxon>Alphaproteobacteria</taxon>
        <taxon>Acetobacterales</taxon>
        <taxon>Acetobacteraceae</taxon>
        <taxon>Asaia</taxon>
    </lineage>
</organism>
<name>A0A060QM74_9PROT</name>
<reference evidence="1 2" key="2">
    <citation type="journal article" date="2014" name="PLoS ONE">
        <title>Evolution of mitochondria reconstructed from the energy metabolism of living bacteria.</title>
        <authorList>
            <person name="Degli Esposti M."/>
            <person name="Chouaia B."/>
            <person name="Comandatore F."/>
            <person name="Crotti E."/>
            <person name="Sassera D."/>
            <person name="Lievens P.M."/>
            <person name="Daffonchio D."/>
            <person name="Bandi C."/>
        </authorList>
    </citation>
    <scope>NUCLEOTIDE SEQUENCE [LARGE SCALE GENOMIC DNA]</scope>
    <source>
        <strain evidence="1 2">SF2.1</strain>
    </source>
</reference>
<dbReference type="RefSeq" id="WP_152530156.1">
    <property type="nucleotide sequence ID" value="NZ_CBLX010000025.1"/>
</dbReference>
<gene>
    <name evidence="1" type="ORF">ASAP_2987</name>
</gene>
<evidence type="ECO:0000313" key="1">
    <source>
        <dbReference type="EMBL" id="CDG41032.1"/>
    </source>
</evidence>
<protein>
    <submittedName>
        <fullName evidence="1">Uncharacterized protein</fullName>
    </submittedName>
</protein>
<evidence type="ECO:0000313" key="2">
    <source>
        <dbReference type="Proteomes" id="UP000027583"/>
    </source>
</evidence>
<proteinExistence type="predicted"/>